<evidence type="ECO:0000313" key="2">
    <source>
        <dbReference type="EMBL" id="KKL66859.1"/>
    </source>
</evidence>
<comment type="caution">
    <text evidence="2">The sequence shown here is derived from an EMBL/GenBank/DDBJ whole genome shotgun (WGS) entry which is preliminary data.</text>
</comment>
<sequence>MLVTDKSLGKDKFVGATPAAEDICEVCGWNPDGLVVHWAGCPAQKVPPVERAPHESDPTTGRAMTTEDGEAGELVVKLRNMVGDLRNERRYMAGRLADLLDVPCTKCRDEDKSPGVDESARTTTSASPTAQSCTLCGFTGAPSV</sequence>
<feature type="non-terminal residue" evidence="2">
    <location>
        <position position="144"/>
    </location>
</feature>
<gene>
    <name evidence="2" type="ORF">LCGC14_2140740</name>
</gene>
<feature type="compositionally biased region" description="Basic and acidic residues" evidence="1">
    <location>
        <begin position="108"/>
        <end position="120"/>
    </location>
</feature>
<dbReference type="AlphaFoldDB" id="A0A0F9DYQ7"/>
<name>A0A0F9DYQ7_9ZZZZ</name>
<protein>
    <submittedName>
        <fullName evidence="2">Uncharacterized protein</fullName>
    </submittedName>
</protein>
<feature type="region of interest" description="Disordered" evidence="1">
    <location>
        <begin position="45"/>
        <end position="68"/>
    </location>
</feature>
<organism evidence="2">
    <name type="scientific">marine sediment metagenome</name>
    <dbReference type="NCBI Taxonomy" id="412755"/>
    <lineage>
        <taxon>unclassified sequences</taxon>
        <taxon>metagenomes</taxon>
        <taxon>ecological metagenomes</taxon>
    </lineage>
</organism>
<feature type="compositionally biased region" description="Low complexity" evidence="1">
    <location>
        <begin position="121"/>
        <end position="133"/>
    </location>
</feature>
<evidence type="ECO:0000256" key="1">
    <source>
        <dbReference type="SAM" id="MobiDB-lite"/>
    </source>
</evidence>
<dbReference type="EMBL" id="LAZR01027069">
    <property type="protein sequence ID" value="KKL66859.1"/>
    <property type="molecule type" value="Genomic_DNA"/>
</dbReference>
<feature type="region of interest" description="Disordered" evidence="1">
    <location>
        <begin position="108"/>
        <end position="133"/>
    </location>
</feature>
<accession>A0A0F9DYQ7</accession>
<reference evidence="2" key="1">
    <citation type="journal article" date="2015" name="Nature">
        <title>Complex archaea that bridge the gap between prokaryotes and eukaryotes.</title>
        <authorList>
            <person name="Spang A."/>
            <person name="Saw J.H."/>
            <person name="Jorgensen S.L."/>
            <person name="Zaremba-Niedzwiedzka K."/>
            <person name="Martijn J."/>
            <person name="Lind A.E."/>
            <person name="van Eijk R."/>
            <person name="Schleper C."/>
            <person name="Guy L."/>
            <person name="Ettema T.J."/>
        </authorList>
    </citation>
    <scope>NUCLEOTIDE SEQUENCE</scope>
</reference>
<proteinExistence type="predicted"/>